<dbReference type="EMBL" id="JAZDUA010000189">
    <property type="protein sequence ID" value="KAK7864994.1"/>
    <property type="molecule type" value="Genomic_DNA"/>
</dbReference>
<comment type="caution">
    <text evidence="1">The sequence shown here is derived from an EMBL/GenBank/DDBJ whole genome shotgun (WGS) entry which is preliminary data.</text>
</comment>
<reference evidence="1 2" key="1">
    <citation type="submission" date="2024-03" db="EMBL/GenBank/DDBJ databases">
        <title>The genome assembly and annotation of the cricket Gryllus longicercus Weissman &amp; Gray.</title>
        <authorList>
            <person name="Szrajer S."/>
            <person name="Gray D."/>
            <person name="Ylla G."/>
        </authorList>
    </citation>
    <scope>NUCLEOTIDE SEQUENCE [LARGE SCALE GENOMIC DNA]</scope>
    <source>
        <strain evidence="1">DAG 2021-001</strain>
        <tissue evidence="1">Whole body minus gut</tissue>
    </source>
</reference>
<dbReference type="Proteomes" id="UP001378592">
    <property type="component" value="Unassembled WGS sequence"/>
</dbReference>
<protein>
    <submittedName>
        <fullName evidence="1">Uncharacterized protein</fullName>
    </submittedName>
</protein>
<gene>
    <name evidence="1" type="ORF">R5R35_004957</name>
</gene>
<proteinExistence type="predicted"/>
<name>A0AAN9VHF2_9ORTH</name>
<organism evidence="1 2">
    <name type="scientific">Gryllus longicercus</name>
    <dbReference type="NCBI Taxonomy" id="2509291"/>
    <lineage>
        <taxon>Eukaryota</taxon>
        <taxon>Metazoa</taxon>
        <taxon>Ecdysozoa</taxon>
        <taxon>Arthropoda</taxon>
        <taxon>Hexapoda</taxon>
        <taxon>Insecta</taxon>
        <taxon>Pterygota</taxon>
        <taxon>Neoptera</taxon>
        <taxon>Polyneoptera</taxon>
        <taxon>Orthoptera</taxon>
        <taxon>Ensifera</taxon>
        <taxon>Gryllidea</taxon>
        <taxon>Grylloidea</taxon>
        <taxon>Gryllidae</taxon>
        <taxon>Gryllinae</taxon>
        <taxon>Gryllus</taxon>
    </lineage>
</organism>
<evidence type="ECO:0000313" key="2">
    <source>
        <dbReference type="Proteomes" id="UP001378592"/>
    </source>
</evidence>
<accession>A0AAN9VHF2</accession>
<evidence type="ECO:0000313" key="1">
    <source>
        <dbReference type="EMBL" id="KAK7864994.1"/>
    </source>
</evidence>
<dbReference type="AlphaFoldDB" id="A0AAN9VHF2"/>
<sequence>MAIYTNRPVARRKGAIDGPHLHFQHEDLLRTGDSASPNTVFSFGYGDHEVWKLYNNDPLEDIYQHEFLPRLRVFSDQAHVNDLTDLIKRELDTMFGAPMTQIETLLPCYVATVKKWALVDTRGAPLTESSGEVESLVAEELAKQGRAAAGGGALRFQAEHCVALRRALGGSQRSVAVRVRGVPAGHRAAKAVQVLDEAFAGRWAYVGDRQLRELPRAALEAACGAGHVQLLLLDAEEEVAAARALVAAVGCSVKVVAVSSDHGAGPLRGDVTIHEEEDWRMDHLTLEAQEAILARTLQFQIGT</sequence>
<keyword evidence="2" id="KW-1185">Reference proteome</keyword>